<reference evidence="1" key="1">
    <citation type="submission" date="2019-04" db="EMBL/GenBank/DDBJ databases">
        <title>Genome assembly of Zosterops borbonicus 15179.</title>
        <authorList>
            <person name="Leroy T."/>
            <person name="Anselmetti Y."/>
            <person name="Tilak M.-K."/>
            <person name="Nabholz B."/>
        </authorList>
    </citation>
    <scope>NUCLEOTIDE SEQUENCE</scope>
    <source>
        <strain evidence="1">HGM_15179</strain>
        <tissue evidence="1">Muscle</tissue>
    </source>
</reference>
<sequence length="66" mass="7755">IWIWERLVMILRDVRIWEGLADGDDPGDMRVLEEQEMDDPGDVRIWEELVDKYDPGNVDLERAGGR</sequence>
<evidence type="ECO:0000313" key="1">
    <source>
        <dbReference type="EMBL" id="TRZ08047.1"/>
    </source>
</evidence>
<dbReference type="EMBL" id="SWJQ01001510">
    <property type="protein sequence ID" value="TRZ08047.1"/>
    <property type="molecule type" value="Genomic_DNA"/>
</dbReference>
<name>A0A8K1FXT7_9PASS</name>
<gene>
    <name evidence="1" type="ORF">HGM15179_019065</name>
</gene>
<dbReference type="Proteomes" id="UP000796761">
    <property type="component" value="Unassembled WGS sequence"/>
</dbReference>
<accession>A0A8K1FXT7</accession>
<keyword evidence="2" id="KW-1185">Reference proteome</keyword>
<proteinExistence type="predicted"/>
<evidence type="ECO:0000313" key="2">
    <source>
        <dbReference type="Proteomes" id="UP000796761"/>
    </source>
</evidence>
<comment type="caution">
    <text evidence="1">The sequence shown here is derived from an EMBL/GenBank/DDBJ whole genome shotgun (WGS) entry which is preliminary data.</text>
</comment>
<dbReference type="AlphaFoldDB" id="A0A8K1FXT7"/>
<organism evidence="1 2">
    <name type="scientific">Zosterops borbonicus</name>
    <dbReference type="NCBI Taxonomy" id="364589"/>
    <lineage>
        <taxon>Eukaryota</taxon>
        <taxon>Metazoa</taxon>
        <taxon>Chordata</taxon>
        <taxon>Craniata</taxon>
        <taxon>Vertebrata</taxon>
        <taxon>Euteleostomi</taxon>
        <taxon>Archelosauria</taxon>
        <taxon>Archosauria</taxon>
        <taxon>Dinosauria</taxon>
        <taxon>Saurischia</taxon>
        <taxon>Theropoda</taxon>
        <taxon>Coelurosauria</taxon>
        <taxon>Aves</taxon>
        <taxon>Neognathae</taxon>
        <taxon>Neoaves</taxon>
        <taxon>Telluraves</taxon>
        <taxon>Australaves</taxon>
        <taxon>Passeriformes</taxon>
        <taxon>Sylvioidea</taxon>
        <taxon>Zosteropidae</taxon>
        <taxon>Zosterops</taxon>
    </lineage>
</organism>
<feature type="non-terminal residue" evidence="1">
    <location>
        <position position="1"/>
    </location>
</feature>
<protein>
    <submittedName>
        <fullName evidence="1">Uncharacterized protein</fullName>
    </submittedName>
</protein>